<dbReference type="STRING" id="282199.GCA_001049735_01508"/>
<keyword evidence="2" id="KW-0732">Signal</keyword>
<organism evidence="3 4">
    <name type="scientific">Nereida ignava</name>
    <dbReference type="NCBI Taxonomy" id="282199"/>
    <lineage>
        <taxon>Bacteria</taxon>
        <taxon>Pseudomonadati</taxon>
        <taxon>Pseudomonadota</taxon>
        <taxon>Alphaproteobacteria</taxon>
        <taxon>Rhodobacterales</taxon>
        <taxon>Roseobacteraceae</taxon>
        <taxon>Nereida</taxon>
    </lineage>
</organism>
<dbReference type="OrthoDB" id="8419758at2"/>
<feature type="transmembrane region" description="Helical" evidence="1">
    <location>
        <begin position="48"/>
        <end position="68"/>
    </location>
</feature>
<evidence type="ECO:0000313" key="4">
    <source>
        <dbReference type="Proteomes" id="UP000048949"/>
    </source>
</evidence>
<evidence type="ECO:0000313" key="3">
    <source>
        <dbReference type="EMBL" id="CRK75462.1"/>
    </source>
</evidence>
<gene>
    <name evidence="3" type="ORF">NIG5292_01509</name>
</gene>
<feature type="chain" id="PRO_5006712124" evidence="2">
    <location>
        <begin position="25"/>
        <end position="141"/>
    </location>
</feature>
<feature type="transmembrane region" description="Helical" evidence="1">
    <location>
        <begin position="75"/>
        <end position="96"/>
    </location>
</feature>
<keyword evidence="1" id="KW-1133">Transmembrane helix</keyword>
<dbReference type="RefSeq" id="WP_143081964.1">
    <property type="nucleotide sequence ID" value="NZ_CBFHGK010000005.1"/>
</dbReference>
<protein>
    <submittedName>
        <fullName evidence="3">Uncharacterized protein</fullName>
    </submittedName>
</protein>
<proteinExistence type="predicted"/>
<feature type="transmembrane region" description="Helical" evidence="1">
    <location>
        <begin position="108"/>
        <end position="128"/>
    </location>
</feature>
<dbReference type="AlphaFoldDB" id="A0A0U1NL70"/>
<sequence>MGPLRRGLISTAILLGTAPLAAYAQTSVCSSLRPNWDAGTTATAVDELVALMSTPPSLILLVATALVVRLRHQWGALVVVLAWTVWMSTLTLGTPAPLTLQAMAEGCIGSSSLFITTVIALCVATILYTTRGAKNPPTTEK</sequence>
<dbReference type="Proteomes" id="UP000048949">
    <property type="component" value="Unassembled WGS sequence"/>
</dbReference>
<name>A0A0U1NL70_9RHOB</name>
<reference evidence="3 4" key="1">
    <citation type="submission" date="2015-04" db="EMBL/GenBank/DDBJ databases">
        <authorList>
            <person name="Syromyatnikov M.Y."/>
            <person name="Popov V.N."/>
        </authorList>
    </citation>
    <scope>NUCLEOTIDE SEQUENCE [LARGE SCALE GENOMIC DNA]</scope>
    <source>
        <strain evidence="3 4">CECT 5292</strain>
    </source>
</reference>
<accession>A0A0U1NL70</accession>
<dbReference type="EMBL" id="CVQV01000006">
    <property type="protein sequence ID" value="CRK75462.1"/>
    <property type="molecule type" value="Genomic_DNA"/>
</dbReference>
<keyword evidence="4" id="KW-1185">Reference proteome</keyword>
<feature type="signal peptide" evidence="2">
    <location>
        <begin position="1"/>
        <end position="24"/>
    </location>
</feature>
<keyword evidence="1" id="KW-0812">Transmembrane</keyword>
<evidence type="ECO:0000256" key="2">
    <source>
        <dbReference type="SAM" id="SignalP"/>
    </source>
</evidence>
<keyword evidence="1" id="KW-0472">Membrane</keyword>
<evidence type="ECO:0000256" key="1">
    <source>
        <dbReference type="SAM" id="Phobius"/>
    </source>
</evidence>